<accession>A0A0A9BF70</accession>
<reference evidence="1" key="2">
    <citation type="journal article" date="2015" name="Data Brief">
        <title>Shoot transcriptome of the giant reed, Arundo donax.</title>
        <authorList>
            <person name="Barrero R.A."/>
            <person name="Guerrero F.D."/>
            <person name="Moolhuijzen P."/>
            <person name="Goolsby J.A."/>
            <person name="Tidwell J."/>
            <person name="Bellgard S.E."/>
            <person name="Bellgard M.I."/>
        </authorList>
    </citation>
    <scope>NUCLEOTIDE SEQUENCE</scope>
    <source>
        <tissue evidence="1">Shoot tissue taken approximately 20 cm above the soil surface</tissue>
    </source>
</reference>
<sequence length="16" mass="1824">MTAILVLLGLVSYFKR</sequence>
<reference evidence="1" key="1">
    <citation type="submission" date="2014-09" db="EMBL/GenBank/DDBJ databases">
        <authorList>
            <person name="Magalhaes I.L.F."/>
            <person name="Oliveira U."/>
            <person name="Santos F.R."/>
            <person name="Vidigal T.H.D.A."/>
            <person name="Brescovit A.D."/>
            <person name="Santos A.J."/>
        </authorList>
    </citation>
    <scope>NUCLEOTIDE SEQUENCE</scope>
    <source>
        <tissue evidence="1">Shoot tissue taken approximately 20 cm above the soil surface</tissue>
    </source>
</reference>
<proteinExistence type="predicted"/>
<name>A0A0A9BF70_ARUDO</name>
<organism evidence="1">
    <name type="scientific">Arundo donax</name>
    <name type="common">Giant reed</name>
    <name type="synonym">Donax arundinaceus</name>
    <dbReference type="NCBI Taxonomy" id="35708"/>
    <lineage>
        <taxon>Eukaryota</taxon>
        <taxon>Viridiplantae</taxon>
        <taxon>Streptophyta</taxon>
        <taxon>Embryophyta</taxon>
        <taxon>Tracheophyta</taxon>
        <taxon>Spermatophyta</taxon>
        <taxon>Magnoliopsida</taxon>
        <taxon>Liliopsida</taxon>
        <taxon>Poales</taxon>
        <taxon>Poaceae</taxon>
        <taxon>PACMAD clade</taxon>
        <taxon>Arundinoideae</taxon>
        <taxon>Arundineae</taxon>
        <taxon>Arundo</taxon>
    </lineage>
</organism>
<dbReference type="AlphaFoldDB" id="A0A0A9BF70"/>
<dbReference type="EMBL" id="GBRH01235909">
    <property type="protein sequence ID" value="JAD61986.1"/>
    <property type="molecule type" value="Transcribed_RNA"/>
</dbReference>
<evidence type="ECO:0000313" key="1">
    <source>
        <dbReference type="EMBL" id="JAD61986.1"/>
    </source>
</evidence>
<protein>
    <submittedName>
        <fullName evidence="1">Uncharacterized protein</fullName>
    </submittedName>
</protein>